<dbReference type="Proteomes" id="UP000177803">
    <property type="component" value="Unassembled WGS sequence"/>
</dbReference>
<dbReference type="CDD" id="cd06533">
    <property type="entry name" value="Glyco_transf_WecG_TagA"/>
    <property type="match status" value="1"/>
</dbReference>
<evidence type="ECO:0000256" key="1">
    <source>
        <dbReference type="ARBA" id="ARBA00022676"/>
    </source>
</evidence>
<dbReference type="InterPro" id="IPR004629">
    <property type="entry name" value="WecG_TagA_CpsF"/>
</dbReference>
<dbReference type="AlphaFoldDB" id="A0A1F6NIV8"/>
<dbReference type="NCBIfam" id="TIGR00696">
    <property type="entry name" value="wecG_tagA_cpsF"/>
    <property type="match status" value="1"/>
</dbReference>
<evidence type="ECO:0000256" key="2">
    <source>
        <dbReference type="ARBA" id="ARBA00022679"/>
    </source>
</evidence>
<dbReference type="PANTHER" id="PTHR34136:SF1">
    <property type="entry name" value="UDP-N-ACETYL-D-MANNOSAMINURONIC ACID TRANSFERASE"/>
    <property type="match status" value="1"/>
</dbReference>
<dbReference type="GO" id="GO:0016758">
    <property type="term" value="F:hexosyltransferase activity"/>
    <property type="evidence" value="ECO:0007669"/>
    <property type="project" value="TreeGrafter"/>
</dbReference>
<evidence type="ECO:0000313" key="3">
    <source>
        <dbReference type="EMBL" id="OGH83768.1"/>
    </source>
</evidence>
<evidence type="ECO:0000313" key="4">
    <source>
        <dbReference type="Proteomes" id="UP000177803"/>
    </source>
</evidence>
<evidence type="ECO:0008006" key="5">
    <source>
        <dbReference type="Google" id="ProtNLM"/>
    </source>
</evidence>
<proteinExistence type="predicted"/>
<keyword evidence="1" id="KW-0328">Glycosyltransferase</keyword>
<organism evidence="3 4">
    <name type="scientific">Candidatus Magasanikbacteria bacterium RIFOXYA2_FULL_44_8</name>
    <dbReference type="NCBI Taxonomy" id="1798696"/>
    <lineage>
        <taxon>Bacteria</taxon>
        <taxon>Candidatus Magasanikiibacteriota</taxon>
    </lineage>
</organism>
<keyword evidence="2" id="KW-0808">Transferase</keyword>
<gene>
    <name evidence="3" type="ORF">A2261_03780</name>
</gene>
<dbReference type="Pfam" id="PF03808">
    <property type="entry name" value="Glyco_tran_WecG"/>
    <property type="match status" value="1"/>
</dbReference>
<dbReference type="PANTHER" id="PTHR34136">
    <property type="match status" value="1"/>
</dbReference>
<sequence length="253" mass="27804">MQDFIEILGIRISRNGRAGALALARGFLYSSGQYKIFTPNPEFLVRAQKDAYFKTILNSANLNVCDGFGLYLASLGKLKRIPGVDFMLDICRAAADNNVGIFLLGGVGGVVKNTATELSKQIPSLKICGYDSGPTIQESAANPNALVLNESENQNLITKINSSGAKILFVAFGMGKQEKWIYENLAKMPNVKIAMGVGGSFDYLSGTVQRAPCFMRKIGLEWLYRVIVQPKRLDRIINAILVFPYLVIKNKLK</sequence>
<name>A0A1F6NIV8_9BACT</name>
<accession>A0A1F6NIV8</accession>
<comment type="caution">
    <text evidence="3">The sequence shown here is derived from an EMBL/GenBank/DDBJ whole genome shotgun (WGS) entry which is preliminary data.</text>
</comment>
<protein>
    <recommendedName>
        <fullName evidence="5">Glycosyl transferase</fullName>
    </recommendedName>
</protein>
<reference evidence="3 4" key="1">
    <citation type="journal article" date="2016" name="Nat. Commun.">
        <title>Thousands of microbial genomes shed light on interconnected biogeochemical processes in an aquifer system.</title>
        <authorList>
            <person name="Anantharaman K."/>
            <person name="Brown C.T."/>
            <person name="Hug L.A."/>
            <person name="Sharon I."/>
            <person name="Castelle C.J."/>
            <person name="Probst A.J."/>
            <person name="Thomas B.C."/>
            <person name="Singh A."/>
            <person name="Wilkins M.J."/>
            <person name="Karaoz U."/>
            <person name="Brodie E.L."/>
            <person name="Williams K.H."/>
            <person name="Hubbard S.S."/>
            <person name="Banfield J.F."/>
        </authorList>
    </citation>
    <scope>NUCLEOTIDE SEQUENCE [LARGE SCALE GENOMIC DNA]</scope>
</reference>
<dbReference type="EMBL" id="MFQR01000064">
    <property type="protein sequence ID" value="OGH83768.1"/>
    <property type="molecule type" value="Genomic_DNA"/>
</dbReference>